<dbReference type="Ensembl" id="ENSCVAT00000009170.1">
    <property type="protein sequence ID" value="ENSCVAP00000022490.1"/>
    <property type="gene ID" value="ENSCVAG00000005204.1"/>
</dbReference>
<organism evidence="14 15">
    <name type="scientific">Cyprinodon variegatus</name>
    <name type="common">Sheepshead minnow</name>
    <dbReference type="NCBI Taxonomy" id="28743"/>
    <lineage>
        <taxon>Eukaryota</taxon>
        <taxon>Metazoa</taxon>
        <taxon>Chordata</taxon>
        <taxon>Craniata</taxon>
        <taxon>Vertebrata</taxon>
        <taxon>Euteleostomi</taxon>
        <taxon>Actinopterygii</taxon>
        <taxon>Neopterygii</taxon>
        <taxon>Teleostei</taxon>
        <taxon>Neoteleostei</taxon>
        <taxon>Acanthomorphata</taxon>
        <taxon>Ovalentaria</taxon>
        <taxon>Atherinomorphae</taxon>
        <taxon>Cyprinodontiformes</taxon>
        <taxon>Cyprinodontidae</taxon>
        <taxon>Cyprinodon</taxon>
    </lineage>
</organism>
<keyword evidence="15" id="KW-1185">Reference proteome</keyword>
<dbReference type="STRING" id="28743.ENSCVAP00000022490"/>
<evidence type="ECO:0000256" key="9">
    <source>
        <dbReference type="ARBA" id="ARBA00037620"/>
    </source>
</evidence>
<name>A0A3Q2GC30_CYPVA</name>
<dbReference type="OMA" id="FPLMQIS"/>
<proteinExistence type="predicted"/>
<dbReference type="Proteomes" id="UP000265020">
    <property type="component" value="Unassembled WGS sequence"/>
</dbReference>
<dbReference type="SUPFAM" id="SSF49899">
    <property type="entry name" value="Concanavalin A-like lectins/glucanases"/>
    <property type="match status" value="2"/>
</dbReference>
<comment type="subunit">
    <text evidence="2">Homodimer.</text>
</comment>
<dbReference type="GO" id="GO:0005496">
    <property type="term" value="F:steroid binding"/>
    <property type="evidence" value="ECO:0007669"/>
    <property type="project" value="UniProtKB-KW"/>
</dbReference>
<dbReference type="RefSeq" id="XP_015234983.1">
    <property type="nucleotide sequence ID" value="XM_015379497.1"/>
</dbReference>
<keyword evidence="6" id="KW-0446">Lipid-binding</keyword>
<evidence type="ECO:0000259" key="13">
    <source>
        <dbReference type="PROSITE" id="PS50025"/>
    </source>
</evidence>
<feature type="chain" id="PRO_5018669192" description="Sex hormone-binding globulin" evidence="12">
    <location>
        <begin position="24"/>
        <end position="386"/>
    </location>
</feature>
<keyword evidence="5 12" id="KW-0732">Signal</keyword>
<dbReference type="CDD" id="cd00110">
    <property type="entry name" value="LamG"/>
    <property type="match status" value="1"/>
</dbReference>
<dbReference type="InterPro" id="IPR001791">
    <property type="entry name" value="Laminin_G"/>
</dbReference>
<dbReference type="PROSITE" id="PS50025">
    <property type="entry name" value="LAM_G_DOMAIN"/>
    <property type="match status" value="1"/>
</dbReference>
<dbReference type="InterPro" id="IPR051145">
    <property type="entry name" value="GAS-SHBG-PROS"/>
</dbReference>
<evidence type="ECO:0000256" key="4">
    <source>
        <dbReference type="ARBA" id="ARBA00022665"/>
    </source>
</evidence>
<dbReference type="GeneTree" id="ENSGT00940000165567"/>
<dbReference type="CTD" id="6462"/>
<keyword evidence="4" id="KW-0754">Steroid-binding</keyword>
<dbReference type="GeneID" id="107087759"/>
<keyword evidence="7" id="KW-1015">Disulfide bond</keyword>
<accession>A0A3Q2GC30</accession>
<protein>
    <recommendedName>
        <fullName evidence="10">Sex hormone-binding globulin</fullName>
    </recommendedName>
</protein>
<dbReference type="AlphaFoldDB" id="A0A3Q2GC30"/>
<evidence type="ECO:0000256" key="12">
    <source>
        <dbReference type="SAM" id="SignalP"/>
    </source>
</evidence>
<reference evidence="14" key="1">
    <citation type="submission" date="2025-08" db="UniProtKB">
        <authorList>
            <consortium name="Ensembl"/>
        </authorList>
    </citation>
    <scope>IDENTIFICATION</scope>
</reference>
<comment type="caution">
    <text evidence="11">Lacks conserved residue(s) required for the propagation of feature annotation.</text>
</comment>
<evidence type="ECO:0000256" key="7">
    <source>
        <dbReference type="ARBA" id="ARBA00023157"/>
    </source>
</evidence>
<comment type="subcellular location">
    <subcellularLocation>
        <location evidence="1">Secreted</location>
    </subcellularLocation>
</comment>
<evidence type="ECO:0000256" key="2">
    <source>
        <dbReference type="ARBA" id="ARBA00011738"/>
    </source>
</evidence>
<reference evidence="14" key="2">
    <citation type="submission" date="2025-09" db="UniProtKB">
        <authorList>
            <consortium name="Ensembl"/>
        </authorList>
    </citation>
    <scope>IDENTIFICATION</scope>
</reference>
<feature type="signal peptide" evidence="12">
    <location>
        <begin position="1"/>
        <end position="23"/>
    </location>
</feature>
<dbReference type="Gene3D" id="2.60.120.200">
    <property type="match status" value="2"/>
</dbReference>
<evidence type="ECO:0000256" key="11">
    <source>
        <dbReference type="PROSITE-ProRule" id="PRU00122"/>
    </source>
</evidence>
<keyword evidence="8" id="KW-0325">Glycoprotein</keyword>
<evidence type="ECO:0000256" key="6">
    <source>
        <dbReference type="ARBA" id="ARBA00023121"/>
    </source>
</evidence>
<dbReference type="GO" id="GO:0005497">
    <property type="term" value="F:androgen binding"/>
    <property type="evidence" value="ECO:0007669"/>
    <property type="project" value="Ensembl"/>
</dbReference>
<feature type="domain" description="Laminin G" evidence="13">
    <location>
        <begin position="38"/>
        <end position="209"/>
    </location>
</feature>
<dbReference type="Pfam" id="PF00054">
    <property type="entry name" value="Laminin_G_1"/>
    <property type="match status" value="1"/>
</dbReference>
<evidence type="ECO:0000256" key="3">
    <source>
        <dbReference type="ARBA" id="ARBA00022525"/>
    </source>
</evidence>
<keyword evidence="3" id="KW-0964">Secreted</keyword>
<dbReference type="InterPro" id="IPR013320">
    <property type="entry name" value="ConA-like_dom_sf"/>
</dbReference>
<dbReference type="GO" id="GO:0005576">
    <property type="term" value="C:extracellular region"/>
    <property type="evidence" value="ECO:0007669"/>
    <property type="project" value="UniProtKB-SubCell"/>
</dbReference>
<dbReference type="SMART" id="SM00282">
    <property type="entry name" value="LamG"/>
    <property type="match status" value="1"/>
</dbReference>
<dbReference type="PANTHER" id="PTHR24040:SF3">
    <property type="entry name" value="SEX HORMONE-BINDING GLOBULIN"/>
    <property type="match status" value="1"/>
</dbReference>
<evidence type="ECO:0000256" key="10">
    <source>
        <dbReference type="ARBA" id="ARBA00040510"/>
    </source>
</evidence>
<evidence type="ECO:0000256" key="8">
    <source>
        <dbReference type="ARBA" id="ARBA00023180"/>
    </source>
</evidence>
<dbReference type="KEGG" id="cvg:107087759"/>
<dbReference type="OrthoDB" id="6275838at2759"/>
<sequence length="386" mass="42268">MFLKAVAVGLLLAVCLIGRRVEGQRRGKKIVSGDSLIYLGQDRNPWKPLIRTAANISEIRSIKSTFQFRTYDPEGVIFYGDSGDAQDWFILSLKDGFPLMQISKGDVQVSVTGGPKLNDGIWHTLDVGSKGKFVVLDVDNLPGLVVGMHSQQTKEVVSGQIRLALGGLLASKDKMIVELDPQMDGCVRDGRWLNLSMPWEVDEDELLLCHQNIQPGSYFAQEGFSLFNTSVFDIDEESGLTVGLSGNFSQMDGTLLSVMSSEGELLGALRADNKTNKLHVTIGKHKDELTNNCKRLQITFLRSKVEVLQTLDKSIAFSYDQESTPGYITALRGGRLAIGGLLGDREDMVGSHFLTGCLEKIQIQGNNIDLDTALKDKSASSHSCPV</sequence>
<comment type="function">
    <text evidence="9">Functions as an androgen transport protein, but may also be involved in receptor mediated processes. Each dimer binds one molecule of steroid. Specific for 5-alpha-dihydrotestosterone, testosterone, and 17-beta-estradiol. Regulates the plasma metabolic clearance rate of steroid hormones by controlling their plasma concentration.</text>
</comment>
<evidence type="ECO:0000313" key="14">
    <source>
        <dbReference type="Ensembl" id="ENSCVAP00000022490.1"/>
    </source>
</evidence>
<evidence type="ECO:0000256" key="1">
    <source>
        <dbReference type="ARBA" id="ARBA00004613"/>
    </source>
</evidence>
<evidence type="ECO:0000313" key="15">
    <source>
        <dbReference type="Proteomes" id="UP000265020"/>
    </source>
</evidence>
<dbReference type="PANTHER" id="PTHR24040">
    <property type="entry name" value="LAMININ G-LIKE DOMAIN-CONTAINING PROTEIN"/>
    <property type="match status" value="1"/>
</dbReference>
<evidence type="ECO:0000256" key="5">
    <source>
        <dbReference type="ARBA" id="ARBA00022729"/>
    </source>
</evidence>